<reference evidence="2 3" key="1">
    <citation type="submission" date="2013-06" db="EMBL/GenBank/DDBJ databases">
        <title>The Genome Sequence of Acinetobacter rudis CIP 110305.</title>
        <authorList>
            <consortium name="The Broad Institute Genome Sequencing Platform"/>
            <consortium name="The Broad Institute Genome Sequencing Center for Infectious Disease"/>
            <person name="Cerqueira G."/>
            <person name="Feldgarden M."/>
            <person name="Courvalin P."/>
            <person name="Perichon B."/>
            <person name="Grillot-Courvalin C."/>
            <person name="Clermont D."/>
            <person name="Rocha E."/>
            <person name="Yoon E.-J."/>
            <person name="Nemec A."/>
            <person name="Young S.K."/>
            <person name="Zeng Q."/>
            <person name="Gargeya S."/>
            <person name="Fitzgerald M."/>
            <person name="Abouelleil A."/>
            <person name="Alvarado L."/>
            <person name="Berlin A.M."/>
            <person name="Chapman S.B."/>
            <person name="Dewar J."/>
            <person name="Goldberg J."/>
            <person name="Griggs A."/>
            <person name="Gujja S."/>
            <person name="Hansen M."/>
            <person name="Howarth C."/>
            <person name="Imamovic A."/>
            <person name="Larimer J."/>
            <person name="McCowan C."/>
            <person name="Murphy C."/>
            <person name="Pearson M."/>
            <person name="Priest M."/>
            <person name="Roberts A."/>
            <person name="Saif S."/>
            <person name="Shea T."/>
            <person name="Sykes S."/>
            <person name="Wortman J."/>
            <person name="Nusbaum C."/>
            <person name="Birren B."/>
        </authorList>
    </citation>
    <scope>NUCLEOTIDE SEQUENCE [LARGE SCALE GENOMIC DNA]</scope>
    <source>
        <strain evidence="2 3">CIP 110305</strain>
    </source>
</reference>
<proteinExistence type="predicted"/>
<sequence>MSAYVIFICKKLNSKVHFDQYNRLARAASKGFEIKPLAFYGQAVALEQIETEGVAILEFPNLEQAQAWYQSDAYQEAKKQRDLAGDYMVLITEGLNIPS</sequence>
<feature type="domain" description="DUF1330" evidence="1">
    <location>
        <begin position="2"/>
        <end position="94"/>
    </location>
</feature>
<dbReference type="InterPro" id="IPR011008">
    <property type="entry name" value="Dimeric_a/b-barrel"/>
</dbReference>
<keyword evidence="3" id="KW-1185">Reference proteome</keyword>
<accession>S3NI97</accession>
<organism evidence="2 3">
    <name type="scientific">Acinetobacter rudis CIP 110305</name>
    <dbReference type="NCBI Taxonomy" id="421052"/>
    <lineage>
        <taxon>Bacteria</taxon>
        <taxon>Pseudomonadati</taxon>
        <taxon>Pseudomonadota</taxon>
        <taxon>Gammaproteobacteria</taxon>
        <taxon>Moraxellales</taxon>
        <taxon>Moraxellaceae</taxon>
        <taxon>Acinetobacter</taxon>
    </lineage>
</organism>
<protein>
    <recommendedName>
        <fullName evidence="1">DUF1330 domain-containing protein</fullName>
    </recommendedName>
</protein>
<dbReference type="AlphaFoldDB" id="S3NI97"/>
<evidence type="ECO:0000259" key="1">
    <source>
        <dbReference type="Pfam" id="PF07045"/>
    </source>
</evidence>
<dbReference type="OrthoDB" id="9806380at2"/>
<dbReference type="HOGENOM" id="CLU_145407_0_2_6"/>
<name>S3NI97_9GAMM</name>
<dbReference type="PATRIC" id="fig|421052.3.peg.642"/>
<evidence type="ECO:0000313" key="3">
    <source>
        <dbReference type="Proteomes" id="UP000014568"/>
    </source>
</evidence>
<dbReference type="Gene3D" id="3.30.70.100">
    <property type="match status" value="1"/>
</dbReference>
<gene>
    <name evidence="2" type="ORF">F945_00653</name>
</gene>
<dbReference type="SUPFAM" id="SSF54909">
    <property type="entry name" value="Dimeric alpha+beta barrel"/>
    <property type="match status" value="1"/>
</dbReference>
<comment type="caution">
    <text evidence="2">The sequence shown here is derived from an EMBL/GenBank/DDBJ whole genome shotgun (WGS) entry which is preliminary data.</text>
</comment>
<dbReference type="STRING" id="632955.GCA_000829675_02882"/>
<dbReference type="Pfam" id="PF07045">
    <property type="entry name" value="DUF1330"/>
    <property type="match status" value="1"/>
</dbReference>
<dbReference type="EMBL" id="ATGI01000006">
    <property type="protein sequence ID" value="EPF79765.1"/>
    <property type="molecule type" value="Genomic_DNA"/>
</dbReference>
<dbReference type="RefSeq" id="WP_016655084.1">
    <property type="nucleotide sequence ID" value="NZ_KE340351.1"/>
</dbReference>
<dbReference type="InterPro" id="IPR010753">
    <property type="entry name" value="DUF1330"/>
</dbReference>
<dbReference type="eggNOG" id="COG5470">
    <property type="taxonomic scope" value="Bacteria"/>
</dbReference>
<evidence type="ECO:0000313" key="2">
    <source>
        <dbReference type="EMBL" id="EPF79765.1"/>
    </source>
</evidence>
<dbReference type="Proteomes" id="UP000014568">
    <property type="component" value="Unassembled WGS sequence"/>
</dbReference>